<dbReference type="Proteomes" id="UP000225706">
    <property type="component" value="Unassembled WGS sequence"/>
</dbReference>
<dbReference type="AlphaFoldDB" id="A0A2B4SZM3"/>
<keyword evidence="11" id="KW-1185">Reference proteome</keyword>
<dbReference type="EMBL" id="LSMT01000007">
    <property type="protein sequence ID" value="PFX34022.1"/>
    <property type="molecule type" value="Genomic_DNA"/>
</dbReference>
<keyword evidence="3 9" id="KW-0812">Transmembrane</keyword>
<dbReference type="GO" id="GO:0051033">
    <property type="term" value="F:RNA transmembrane transporter activity"/>
    <property type="evidence" value="ECO:0007669"/>
    <property type="project" value="TreeGrafter"/>
</dbReference>
<organism evidence="10 11">
    <name type="scientific">Stylophora pistillata</name>
    <name type="common">Smooth cauliflower coral</name>
    <dbReference type="NCBI Taxonomy" id="50429"/>
    <lineage>
        <taxon>Eukaryota</taxon>
        <taxon>Metazoa</taxon>
        <taxon>Cnidaria</taxon>
        <taxon>Anthozoa</taxon>
        <taxon>Hexacorallia</taxon>
        <taxon>Scleractinia</taxon>
        <taxon>Astrocoeniina</taxon>
        <taxon>Pocilloporidae</taxon>
        <taxon>Stylophora</taxon>
    </lineage>
</organism>
<dbReference type="InterPro" id="IPR025958">
    <property type="entry name" value="SID1_TM_fam"/>
</dbReference>
<feature type="transmembrane region" description="Helical" evidence="9">
    <location>
        <begin position="579"/>
        <end position="598"/>
    </location>
</feature>
<feature type="transmembrane region" description="Helical" evidence="9">
    <location>
        <begin position="304"/>
        <end position="327"/>
    </location>
</feature>
<keyword evidence="6 9" id="KW-0472">Membrane</keyword>
<dbReference type="GO" id="GO:0003725">
    <property type="term" value="F:double-stranded RNA binding"/>
    <property type="evidence" value="ECO:0007669"/>
    <property type="project" value="TreeGrafter"/>
</dbReference>
<comment type="caution">
    <text evidence="10">The sequence shown here is derived from an EMBL/GenBank/DDBJ whole genome shotgun (WGS) entry which is preliminary data.</text>
</comment>
<gene>
    <name evidence="10" type="primary">SIDT1</name>
    <name evidence="10" type="ORF">AWC38_SpisGene1189</name>
</gene>
<comment type="subcellular location">
    <subcellularLocation>
        <location evidence="1">Membrane</location>
        <topology evidence="1">Multi-pass membrane protein</topology>
    </subcellularLocation>
</comment>
<evidence type="ECO:0000256" key="5">
    <source>
        <dbReference type="ARBA" id="ARBA00022989"/>
    </source>
</evidence>
<accession>A0A2B4SZM3</accession>
<dbReference type="GO" id="GO:0005764">
    <property type="term" value="C:lysosome"/>
    <property type="evidence" value="ECO:0007669"/>
    <property type="project" value="TreeGrafter"/>
</dbReference>
<dbReference type="GO" id="GO:0005886">
    <property type="term" value="C:plasma membrane"/>
    <property type="evidence" value="ECO:0007669"/>
    <property type="project" value="TreeGrafter"/>
</dbReference>
<feature type="transmembrane region" description="Helical" evidence="9">
    <location>
        <begin position="610"/>
        <end position="629"/>
    </location>
</feature>
<dbReference type="OrthoDB" id="416618at2759"/>
<proteinExistence type="inferred from homology"/>
<evidence type="ECO:0000313" key="10">
    <source>
        <dbReference type="EMBL" id="PFX34022.1"/>
    </source>
</evidence>
<evidence type="ECO:0000256" key="7">
    <source>
        <dbReference type="ARBA" id="ARBA00023180"/>
    </source>
</evidence>
<feature type="transmembrane region" description="Helical" evidence="9">
    <location>
        <begin position="712"/>
        <end position="730"/>
    </location>
</feature>
<evidence type="ECO:0000256" key="8">
    <source>
        <dbReference type="SAM" id="MobiDB-lite"/>
    </source>
</evidence>
<evidence type="ECO:0000313" key="11">
    <source>
        <dbReference type="Proteomes" id="UP000225706"/>
    </source>
</evidence>
<reference evidence="11" key="1">
    <citation type="journal article" date="2017" name="bioRxiv">
        <title>Comparative analysis of the genomes of Stylophora pistillata and Acropora digitifera provides evidence for extensive differences between species of corals.</title>
        <authorList>
            <person name="Voolstra C.R."/>
            <person name="Li Y."/>
            <person name="Liew Y.J."/>
            <person name="Baumgarten S."/>
            <person name="Zoccola D."/>
            <person name="Flot J.-F."/>
            <person name="Tambutte S."/>
            <person name="Allemand D."/>
            <person name="Aranda M."/>
        </authorList>
    </citation>
    <scope>NUCLEOTIDE SEQUENCE [LARGE SCALE GENOMIC DNA]</scope>
</reference>
<evidence type="ECO:0000256" key="3">
    <source>
        <dbReference type="ARBA" id="ARBA00022692"/>
    </source>
</evidence>
<dbReference type="Pfam" id="PF13965">
    <property type="entry name" value="SID-1_RNA_chan"/>
    <property type="match status" value="1"/>
</dbReference>
<comment type="similarity">
    <text evidence="2">Belongs to the SID1 family.</text>
</comment>
<feature type="region of interest" description="Disordered" evidence="8">
    <location>
        <begin position="347"/>
        <end position="378"/>
    </location>
</feature>
<feature type="transmembrane region" description="Helical" evidence="9">
    <location>
        <begin position="551"/>
        <end position="573"/>
    </location>
</feature>
<sequence length="830" mass="95194">MAVEQTFSCLLCILCISAYFLPIFGALEFHGSSNTLEYRNASMGHQVTGVVSQYREQVWLYSWINKTEPYAVRVTVESQSSNQDYPLLFVARLQRGVVSWPIPVEGFNYNLVSRTLCPFSHGITQLNRSESISIDVSTSSLKPVNYSLKAMFADKFQLSLGSPLRVVVDPAQPVYFLWRFPKDVDTVVIKAESNDSTLCAILSVQGTKCPVYDLARNVEFTGHFQTMTTKAAITLERNQTQYYVVLIVKSSDEECVSGERFAEPRTGELVSRDRHYAGLLSSRQKNVTITVERTLSEKNYVKAIMAPVLFFGSFYIVTFAVLLGTWCRQKGGKERSFRSILMPKRSDNQDAPVSVPLRTSSSRRSRDHYGSTPQTILPVNEPLDTDSLERYENDHLVTERAMNPSSKDFEKHYDMLHDIEMEKDVYRLRTSLMLTDLAKKEKKYLKKKYRHYHWNLLLIAVFYALPVVQLVVTYQKVLNFSGDEDICYYNFFCAHPLGVLSAFNNVFSNIGYVMLGILFLLLVLRRDRQHKLDVAENSELEKRYGIPQHYAIFYAMGLALIMEGVLSGCYHVCPNNSNFQFDTSFMYIITCLGVVKLYQARHPDIAANAHIVYTGFAVIIFIAMIGVVYSSFAFWTTFAIIHVFGCLYLSSQIYYMGRVKFDAGMFARVFVLLRYDCCSCPVYKDRMLLLVIANAVNWFFAIYGVAATPSDFATYLLAILIVNGILYLAFYVIMKLRNKEKLLFFPSVVLCMTLVCWTFALIFFLRNLTSWQKSPARSREDNKECYLLEFYDYHDVWHFLSACALFLSFLGLLTLDDDLLKTPRHHIPVF</sequence>
<feature type="transmembrane region" description="Helical" evidence="9">
    <location>
        <begin position="452"/>
        <end position="472"/>
    </location>
</feature>
<keyword evidence="4" id="KW-0732">Signal</keyword>
<feature type="transmembrane region" description="Helical" evidence="9">
    <location>
        <begin position="688"/>
        <end position="706"/>
    </location>
</feature>
<feature type="transmembrane region" description="Helical" evidence="9">
    <location>
        <begin position="742"/>
        <end position="765"/>
    </location>
</feature>
<dbReference type="PANTHER" id="PTHR12185">
    <property type="entry name" value="SID1 TRANSMEMBRANE FAMILY MEMEBER"/>
    <property type="match status" value="1"/>
</dbReference>
<feature type="transmembrane region" description="Helical" evidence="9">
    <location>
        <begin position="796"/>
        <end position="815"/>
    </location>
</feature>
<evidence type="ECO:0000256" key="9">
    <source>
        <dbReference type="SAM" id="Phobius"/>
    </source>
</evidence>
<feature type="transmembrane region" description="Helical" evidence="9">
    <location>
        <begin position="506"/>
        <end position="524"/>
    </location>
</feature>
<dbReference type="PANTHER" id="PTHR12185:SF14">
    <property type="entry name" value="CHOLESTEROL UPTAKE PROTEIN 1"/>
    <property type="match status" value="1"/>
</dbReference>
<feature type="transmembrane region" description="Helical" evidence="9">
    <location>
        <begin position="635"/>
        <end position="655"/>
    </location>
</feature>
<evidence type="ECO:0000256" key="6">
    <source>
        <dbReference type="ARBA" id="ARBA00023136"/>
    </source>
</evidence>
<protein>
    <submittedName>
        <fullName evidence="10">SID1 transmembrane family member 1</fullName>
    </submittedName>
</protein>
<evidence type="ECO:0000256" key="1">
    <source>
        <dbReference type="ARBA" id="ARBA00004141"/>
    </source>
</evidence>
<dbReference type="STRING" id="50429.A0A2B4SZM3"/>
<evidence type="ECO:0000256" key="2">
    <source>
        <dbReference type="ARBA" id="ARBA00006618"/>
    </source>
</evidence>
<keyword evidence="5 9" id="KW-1133">Transmembrane helix</keyword>
<evidence type="ECO:0000256" key="4">
    <source>
        <dbReference type="ARBA" id="ARBA00022729"/>
    </source>
</evidence>
<feature type="transmembrane region" description="Helical" evidence="9">
    <location>
        <begin position="7"/>
        <end position="27"/>
    </location>
</feature>
<keyword evidence="7" id="KW-0325">Glycoprotein</keyword>
<name>A0A2B4SZM3_STYPI</name>